<keyword evidence="3" id="KW-0805">Transcription regulation</keyword>
<evidence type="ECO:0000256" key="7">
    <source>
        <dbReference type="SAM" id="MobiDB-lite"/>
    </source>
</evidence>
<dbReference type="Pfam" id="PF25601">
    <property type="entry name" value="AAA_lid_14"/>
    <property type="match status" value="1"/>
</dbReference>
<evidence type="ECO:0000256" key="4">
    <source>
        <dbReference type="ARBA" id="ARBA00023125"/>
    </source>
</evidence>
<evidence type="ECO:0000256" key="2">
    <source>
        <dbReference type="ARBA" id="ARBA00022840"/>
    </source>
</evidence>
<dbReference type="Gene3D" id="3.40.50.300">
    <property type="entry name" value="P-loop containing nucleotide triphosphate hydrolases"/>
    <property type="match status" value="1"/>
</dbReference>
<keyword evidence="4" id="KW-0238">DNA-binding</keyword>
<dbReference type="PROSITE" id="PS50110">
    <property type="entry name" value="RESPONSE_REGULATORY"/>
    <property type="match status" value="1"/>
</dbReference>
<evidence type="ECO:0000256" key="3">
    <source>
        <dbReference type="ARBA" id="ARBA00023015"/>
    </source>
</evidence>
<dbReference type="InterPro" id="IPR025944">
    <property type="entry name" value="Sigma_54_int_dom_CS"/>
</dbReference>
<keyword evidence="6" id="KW-0597">Phosphoprotein</keyword>
<dbReference type="PROSITE" id="PS00676">
    <property type="entry name" value="SIGMA54_INTERACT_2"/>
    <property type="match status" value="1"/>
</dbReference>
<dbReference type="InterPro" id="IPR025943">
    <property type="entry name" value="Sigma_54_int_dom_ATP-bd_2"/>
</dbReference>
<feature type="modified residue" description="4-aspartylphosphate" evidence="6">
    <location>
        <position position="52"/>
    </location>
</feature>
<dbReference type="Gene3D" id="3.40.50.2300">
    <property type="match status" value="1"/>
</dbReference>
<proteinExistence type="predicted"/>
<accession>A0ABQ5ZYA1</accession>
<protein>
    <submittedName>
        <fullName evidence="10">Transcriptional regulator</fullName>
    </submittedName>
</protein>
<dbReference type="Proteomes" id="UP001156682">
    <property type="component" value="Unassembled WGS sequence"/>
</dbReference>
<dbReference type="InterPro" id="IPR001789">
    <property type="entry name" value="Sig_transdc_resp-reg_receiver"/>
</dbReference>
<feature type="domain" description="Sigma-54 factor interaction" evidence="8">
    <location>
        <begin position="140"/>
        <end position="369"/>
    </location>
</feature>
<dbReference type="CDD" id="cd00156">
    <property type="entry name" value="REC"/>
    <property type="match status" value="1"/>
</dbReference>
<dbReference type="RefSeq" id="WP_027850750.1">
    <property type="nucleotide sequence ID" value="NZ_BSOR01000026.1"/>
</dbReference>
<name>A0ABQ5ZYA1_9GAMM</name>
<dbReference type="InterPro" id="IPR002078">
    <property type="entry name" value="Sigma_54_int"/>
</dbReference>
<feature type="region of interest" description="Disordered" evidence="7">
    <location>
        <begin position="114"/>
        <end position="135"/>
    </location>
</feature>
<dbReference type="SMART" id="SM00382">
    <property type="entry name" value="AAA"/>
    <property type="match status" value="1"/>
</dbReference>
<organism evidence="10 11">
    <name type="scientific">Marinospirillum insulare</name>
    <dbReference type="NCBI Taxonomy" id="217169"/>
    <lineage>
        <taxon>Bacteria</taxon>
        <taxon>Pseudomonadati</taxon>
        <taxon>Pseudomonadota</taxon>
        <taxon>Gammaproteobacteria</taxon>
        <taxon>Oceanospirillales</taxon>
        <taxon>Oceanospirillaceae</taxon>
        <taxon>Marinospirillum</taxon>
    </lineage>
</organism>
<dbReference type="InterPro" id="IPR025662">
    <property type="entry name" value="Sigma_54_int_dom_ATP-bd_1"/>
</dbReference>
<dbReference type="PANTHER" id="PTHR32071">
    <property type="entry name" value="TRANSCRIPTIONAL REGULATORY PROTEIN"/>
    <property type="match status" value="1"/>
</dbReference>
<evidence type="ECO:0000313" key="11">
    <source>
        <dbReference type="Proteomes" id="UP001156682"/>
    </source>
</evidence>
<evidence type="ECO:0000256" key="6">
    <source>
        <dbReference type="PROSITE-ProRule" id="PRU00169"/>
    </source>
</evidence>
<dbReference type="PROSITE" id="PS50045">
    <property type="entry name" value="SIGMA54_INTERACT_4"/>
    <property type="match status" value="1"/>
</dbReference>
<reference evidence="11" key="1">
    <citation type="journal article" date="2019" name="Int. J. Syst. Evol. Microbiol.">
        <title>The Global Catalogue of Microorganisms (GCM) 10K type strain sequencing project: providing services to taxonomists for standard genome sequencing and annotation.</title>
        <authorList>
            <consortium name="The Broad Institute Genomics Platform"/>
            <consortium name="The Broad Institute Genome Sequencing Center for Infectious Disease"/>
            <person name="Wu L."/>
            <person name="Ma J."/>
        </authorList>
    </citation>
    <scope>NUCLEOTIDE SEQUENCE [LARGE SCALE GENOMIC DNA]</scope>
    <source>
        <strain evidence="11">NBRC 100033</strain>
    </source>
</reference>
<evidence type="ECO:0000256" key="1">
    <source>
        <dbReference type="ARBA" id="ARBA00022741"/>
    </source>
</evidence>
<dbReference type="SUPFAM" id="SSF52540">
    <property type="entry name" value="P-loop containing nucleoside triphosphate hydrolases"/>
    <property type="match status" value="1"/>
</dbReference>
<feature type="domain" description="Response regulatory" evidence="9">
    <location>
        <begin position="3"/>
        <end position="111"/>
    </location>
</feature>
<keyword evidence="5" id="KW-0804">Transcription</keyword>
<evidence type="ECO:0000256" key="5">
    <source>
        <dbReference type="ARBA" id="ARBA00023163"/>
    </source>
</evidence>
<dbReference type="PROSITE" id="PS00675">
    <property type="entry name" value="SIGMA54_INTERACT_1"/>
    <property type="match status" value="1"/>
</dbReference>
<feature type="compositionally biased region" description="Polar residues" evidence="7">
    <location>
        <begin position="119"/>
        <end position="131"/>
    </location>
</feature>
<gene>
    <name evidence="10" type="primary">cbrB</name>
    <name evidence="10" type="ORF">GCM10007878_15010</name>
</gene>
<dbReference type="SMART" id="SM00448">
    <property type="entry name" value="REC"/>
    <property type="match status" value="1"/>
</dbReference>
<evidence type="ECO:0000313" key="10">
    <source>
        <dbReference type="EMBL" id="GLR64063.1"/>
    </source>
</evidence>
<dbReference type="Gene3D" id="1.10.8.60">
    <property type="match status" value="1"/>
</dbReference>
<evidence type="ECO:0000259" key="8">
    <source>
        <dbReference type="PROSITE" id="PS50045"/>
    </source>
</evidence>
<sequence>MSKVLIVEDEGIIRSALRRLLERNGFQIAEAGTVAEARQLLAEQPFDLIISDLRLPGEEGTALINQDIPVLIMTSYASLRSAVDAMKQGAVDYIAKPFDHDEMLSAVNHILNQHRRQQTPENSPSANSEVESSADGLQGMLGESQAMQAVFQQIKKIAPFNTRVLILGESGTGKELVAKALHNLSPRHKSPIISVNCAAIPETLIESELFGHEKGAFTGANTSRNGLVEAADGGSLFLDEIGELPLEAQARLLRVLQEGEIRRLGSVESRKVDIRLIAATHRNIKTLVDQGKFRLDLYYRLNVIELELPCLAEREDDILLIAGSLLKSCCERLGKPTSRFSKSAMSALLAYSWPGNVRELENRVERAVILADDTLIHAEDLELPQAIQQPKKANFTTSLKTSNNQPVTEALEVPTADDTSNPAHLPLDDLSLEDYFVRFVEENEDQMSETQLAKKLGISRKCLWERRQKLGIPRRKTSASR</sequence>
<dbReference type="Pfam" id="PF00072">
    <property type="entry name" value="Response_reg"/>
    <property type="match status" value="1"/>
</dbReference>
<dbReference type="PANTHER" id="PTHR32071:SF117">
    <property type="entry name" value="PTS-DEPENDENT DIHYDROXYACETONE KINASE OPERON REGULATORY PROTEIN-RELATED"/>
    <property type="match status" value="1"/>
</dbReference>
<keyword evidence="11" id="KW-1185">Reference proteome</keyword>
<dbReference type="PROSITE" id="PS00688">
    <property type="entry name" value="SIGMA54_INTERACT_3"/>
    <property type="match status" value="1"/>
</dbReference>
<dbReference type="InterPro" id="IPR058031">
    <property type="entry name" value="AAA_lid_NorR"/>
</dbReference>
<dbReference type="EMBL" id="BSOR01000026">
    <property type="protein sequence ID" value="GLR64063.1"/>
    <property type="molecule type" value="Genomic_DNA"/>
</dbReference>
<dbReference type="InterPro" id="IPR027417">
    <property type="entry name" value="P-loop_NTPase"/>
</dbReference>
<dbReference type="InterPro" id="IPR011006">
    <property type="entry name" value="CheY-like_superfamily"/>
</dbReference>
<comment type="caution">
    <text evidence="10">The sequence shown here is derived from an EMBL/GenBank/DDBJ whole genome shotgun (WGS) entry which is preliminary data.</text>
</comment>
<keyword evidence="1" id="KW-0547">Nucleotide-binding</keyword>
<evidence type="ECO:0000259" key="9">
    <source>
        <dbReference type="PROSITE" id="PS50110"/>
    </source>
</evidence>
<keyword evidence="2" id="KW-0067">ATP-binding</keyword>
<dbReference type="Pfam" id="PF00158">
    <property type="entry name" value="Sigma54_activat"/>
    <property type="match status" value="1"/>
</dbReference>
<dbReference type="InterPro" id="IPR003593">
    <property type="entry name" value="AAA+_ATPase"/>
</dbReference>
<dbReference type="CDD" id="cd00009">
    <property type="entry name" value="AAA"/>
    <property type="match status" value="1"/>
</dbReference>
<dbReference type="SUPFAM" id="SSF52172">
    <property type="entry name" value="CheY-like"/>
    <property type="match status" value="1"/>
</dbReference>